<keyword evidence="1" id="KW-0762">Sugar transport</keyword>
<organism evidence="1">
    <name type="scientific">human gut metagenome</name>
    <dbReference type="NCBI Taxonomy" id="408170"/>
    <lineage>
        <taxon>unclassified sequences</taxon>
        <taxon>metagenomes</taxon>
        <taxon>organismal metagenomes</taxon>
    </lineage>
</organism>
<reference evidence="1" key="1">
    <citation type="journal article" date="2013" name="Environ. Microbiol.">
        <title>Microbiota from the distal guts of lean and obese adolescents exhibit partial functional redundancy besides clear differences in community structure.</title>
        <authorList>
            <person name="Ferrer M."/>
            <person name="Ruiz A."/>
            <person name="Lanza F."/>
            <person name="Haange S.B."/>
            <person name="Oberbach A."/>
            <person name="Till H."/>
            <person name="Bargiela R."/>
            <person name="Campoy C."/>
            <person name="Segura M.T."/>
            <person name="Richter M."/>
            <person name="von Bergen M."/>
            <person name="Seifert J."/>
            <person name="Suarez A."/>
        </authorList>
    </citation>
    <scope>NUCLEOTIDE SEQUENCE</scope>
</reference>
<gene>
    <name evidence="1" type="ORF">LEA_07512</name>
</gene>
<keyword evidence="1" id="KW-0813">Transport</keyword>
<proteinExistence type="predicted"/>
<accession>K1TTG7</accession>
<evidence type="ECO:0000313" key="1">
    <source>
        <dbReference type="EMBL" id="EKC70964.1"/>
    </source>
</evidence>
<dbReference type="AlphaFoldDB" id="K1TTG7"/>
<protein>
    <submittedName>
        <fullName evidence="1">ABC-type sugar transport system, periplasmic component</fullName>
    </submittedName>
</protein>
<sequence length="78" mass="9102">MLSEDAQNRSLRDGQDLLSYSQDVDMQLTEYLKDVKPVIEENHMYIRIASNDFFLCFQGCGFQDDLRRIRCRAGIPVI</sequence>
<dbReference type="EMBL" id="AJWY01004950">
    <property type="protein sequence ID" value="EKC70964.1"/>
    <property type="molecule type" value="Genomic_DNA"/>
</dbReference>
<comment type="caution">
    <text evidence="1">The sequence shown here is derived from an EMBL/GenBank/DDBJ whole genome shotgun (WGS) entry which is preliminary data.</text>
</comment>
<name>K1TTG7_9ZZZZ</name>